<dbReference type="PANTHER" id="PTHR37305">
    <property type="entry name" value="INTEGRAL MEMBRANE PROTEIN-RELATED"/>
    <property type="match status" value="1"/>
</dbReference>
<feature type="transmembrane region" description="Helical" evidence="1">
    <location>
        <begin position="213"/>
        <end position="239"/>
    </location>
</feature>
<proteinExistence type="predicted"/>
<feature type="transmembrane region" description="Helical" evidence="1">
    <location>
        <begin position="166"/>
        <end position="186"/>
    </location>
</feature>
<dbReference type="EMBL" id="CP013614">
    <property type="protein sequence ID" value="ALS01200.1"/>
    <property type="molecule type" value="Genomic_DNA"/>
</dbReference>
<name>A0ABM5W8G7_9ENTE</name>
<dbReference type="RefSeq" id="WP_071876980.1">
    <property type="nucleotide sequence ID" value="NZ_JXLC01000005.1"/>
</dbReference>
<keyword evidence="3" id="KW-1185">Reference proteome</keyword>
<organism evidence="2 3">
    <name type="scientific">Enterococcus silesiacus</name>
    <dbReference type="NCBI Taxonomy" id="332949"/>
    <lineage>
        <taxon>Bacteria</taxon>
        <taxon>Bacillati</taxon>
        <taxon>Bacillota</taxon>
        <taxon>Bacilli</taxon>
        <taxon>Lactobacillales</taxon>
        <taxon>Enterococcaceae</taxon>
        <taxon>Enterococcus</taxon>
    </lineage>
</organism>
<evidence type="ECO:0000313" key="2">
    <source>
        <dbReference type="EMBL" id="ALS01200.1"/>
    </source>
</evidence>
<dbReference type="Proteomes" id="UP000065511">
    <property type="component" value="Chromosome"/>
</dbReference>
<reference evidence="2 3" key="1">
    <citation type="submission" date="2015-12" db="EMBL/GenBank/DDBJ databases">
        <authorList>
            <person name="Lauer A."/>
            <person name="Humrighouse B."/>
            <person name="Loparev V."/>
            <person name="Shewmaker P.L."/>
            <person name="Whitney A.M."/>
            <person name="McLaughlin R.W."/>
        </authorList>
    </citation>
    <scope>NUCLEOTIDE SEQUENCE [LARGE SCALE GENOMIC DNA]</scope>
    <source>
        <strain evidence="2 3">LMG 23085</strain>
    </source>
</reference>
<feature type="transmembrane region" description="Helical" evidence="1">
    <location>
        <begin position="21"/>
        <end position="39"/>
    </location>
</feature>
<feature type="transmembrane region" description="Helical" evidence="1">
    <location>
        <begin position="296"/>
        <end position="314"/>
    </location>
</feature>
<feature type="transmembrane region" description="Helical" evidence="1">
    <location>
        <begin position="268"/>
        <end position="289"/>
    </location>
</feature>
<accession>A0ABM5W8G7</accession>
<keyword evidence="1" id="KW-1133">Transmembrane helix</keyword>
<evidence type="ECO:0000256" key="1">
    <source>
        <dbReference type="SAM" id="Phobius"/>
    </source>
</evidence>
<keyword evidence="1" id="KW-0472">Membrane</keyword>
<protein>
    <recommendedName>
        <fullName evidence="4">ABC transporter permease</fullName>
    </recommendedName>
</protein>
<keyword evidence="1" id="KW-0812">Transmembrane</keyword>
<feature type="transmembrane region" description="Helical" evidence="1">
    <location>
        <begin position="349"/>
        <end position="372"/>
    </location>
</feature>
<evidence type="ECO:0008006" key="4">
    <source>
        <dbReference type="Google" id="ProtNLM"/>
    </source>
</evidence>
<evidence type="ECO:0000313" key="3">
    <source>
        <dbReference type="Proteomes" id="UP000065511"/>
    </source>
</evidence>
<dbReference type="PANTHER" id="PTHR37305:SF1">
    <property type="entry name" value="MEMBRANE PROTEIN"/>
    <property type="match status" value="1"/>
</dbReference>
<gene>
    <name evidence="2" type="ORF">ATZ33_07405</name>
</gene>
<sequence length="386" mass="44058">MRQLFKFEFEKIRTSKATIGGIVASLFILIGILFVGYIYSQNYHSQSQNVKGGYQKNIDQTIQEKYSGDFTNEKVKIIIADYLLSRQQEAKDEDFSFYPFYWEMGQTFIKGGIPSFSDYLNTSLENDTPLSIEDIPLKKIETLNFKKFDKPLKLGNFVPWTDLFKVTGHVFILSSILVILICSQLFSEDTSKNINQLLFTTKYGRNKMNSSKIGVGIIVSVALLLFFQLINFGVLSFLFDLSGGSSNIQTNFSFDLGDFPLAWTHWQVYFFILGLQIIGILFIASLSFFASALSKTPMAAFALSLAIYFLPSLLKELIRNGLVNKLLFLFPINFSNPKNVMLLLSSDNYIFDSFILNASLLFLFLLISKLVLDIISYLRMKNWKFS</sequence>